<organism evidence="4 5">
    <name type="scientific">Claviceps africana</name>
    <dbReference type="NCBI Taxonomy" id="83212"/>
    <lineage>
        <taxon>Eukaryota</taxon>
        <taxon>Fungi</taxon>
        <taxon>Dikarya</taxon>
        <taxon>Ascomycota</taxon>
        <taxon>Pezizomycotina</taxon>
        <taxon>Sordariomycetes</taxon>
        <taxon>Hypocreomycetidae</taxon>
        <taxon>Hypocreales</taxon>
        <taxon>Clavicipitaceae</taxon>
        <taxon>Claviceps</taxon>
    </lineage>
</organism>
<reference evidence="4" key="1">
    <citation type="journal article" date="2020" name="bioRxiv">
        <title>Whole genome comparisons of ergot fungi reveals the divergence and evolution of species within the genus Claviceps are the result of varying mechanisms driving genome evolution and host range expansion.</title>
        <authorList>
            <person name="Wyka S.A."/>
            <person name="Mondo S.J."/>
            <person name="Liu M."/>
            <person name="Dettman J."/>
            <person name="Nalam V."/>
            <person name="Broders K.D."/>
        </authorList>
    </citation>
    <scope>NUCLEOTIDE SEQUENCE</scope>
    <source>
        <strain evidence="4">CCC 489</strain>
    </source>
</reference>
<keyword evidence="5" id="KW-1185">Reference proteome</keyword>
<evidence type="ECO:0000256" key="1">
    <source>
        <dbReference type="ARBA" id="ARBA00011353"/>
    </source>
</evidence>
<accession>A0A8K0JC78</accession>
<dbReference type="Pfam" id="PF00385">
    <property type="entry name" value="Chromo"/>
    <property type="match status" value="1"/>
</dbReference>
<gene>
    <name evidence="4" type="ORF">E4U42_000853</name>
</gene>
<protein>
    <recommendedName>
        <fullName evidence="3">Chromo domain-containing protein</fullName>
    </recommendedName>
</protein>
<dbReference type="PROSITE" id="PS50013">
    <property type="entry name" value="CHROMO_2"/>
    <property type="match status" value="1"/>
</dbReference>
<evidence type="ECO:0000259" key="3">
    <source>
        <dbReference type="PROSITE" id="PS50013"/>
    </source>
</evidence>
<dbReference type="GO" id="GO:0006338">
    <property type="term" value="P:chromatin remodeling"/>
    <property type="evidence" value="ECO:0007669"/>
    <property type="project" value="UniProtKB-ARBA"/>
</dbReference>
<comment type="subunit">
    <text evidence="1">Component of the NuA4 histone acetyltransferase complex.</text>
</comment>
<dbReference type="InterPro" id="IPR016197">
    <property type="entry name" value="Chromo-like_dom_sf"/>
</dbReference>
<dbReference type="SMART" id="SM00298">
    <property type="entry name" value="CHROMO"/>
    <property type="match status" value="2"/>
</dbReference>
<evidence type="ECO:0000313" key="4">
    <source>
        <dbReference type="EMBL" id="KAG5928311.1"/>
    </source>
</evidence>
<dbReference type="AlphaFoldDB" id="A0A8K0JC78"/>
<evidence type="ECO:0000313" key="5">
    <source>
        <dbReference type="Proteomes" id="UP000811619"/>
    </source>
</evidence>
<dbReference type="SUPFAM" id="SSF54160">
    <property type="entry name" value="Chromo domain-like"/>
    <property type="match status" value="2"/>
</dbReference>
<sequence length="261" mass="29078">MDRDVASSPLGPKSAPPTRQLKRKSLPDKKTRQSLKSVGLAFTLLWMALDNERDAPSPTPSKSTRTRSVAKVPEKSPAKARGKPSGESPVKMSLDQDDAVQEPAKQHVVDGPSASTEAPTDEPATNGDKVETQYIFDKFTDHRWAGNSIEIQVQWQDGDLTWEQEAVLHEDARDALLAYWASQGGRPTNPHDPDLFDIYAIRKHSSDRKKLLVEWVGYDPKEASWVPRAVVEETAPKVVAAYWQSVRGARPGRPRRRRGNP</sequence>
<dbReference type="InterPro" id="IPR023780">
    <property type="entry name" value="Chromo_domain"/>
</dbReference>
<dbReference type="InterPro" id="IPR000953">
    <property type="entry name" value="Chromo/chromo_shadow_dom"/>
</dbReference>
<name>A0A8K0JC78_9HYPO</name>
<dbReference type="CDD" id="cd00024">
    <property type="entry name" value="CD_CSD"/>
    <property type="match status" value="2"/>
</dbReference>
<dbReference type="Proteomes" id="UP000811619">
    <property type="component" value="Unassembled WGS sequence"/>
</dbReference>
<dbReference type="EMBL" id="SRPY01000123">
    <property type="protein sequence ID" value="KAG5928311.1"/>
    <property type="molecule type" value="Genomic_DNA"/>
</dbReference>
<proteinExistence type="predicted"/>
<dbReference type="OrthoDB" id="433924at2759"/>
<comment type="caution">
    <text evidence="4">The sequence shown here is derived from an EMBL/GenBank/DDBJ whole genome shotgun (WGS) entry which is preliminary data.</text>
</comment>
<feature type="region of interest" description="Disordered" evidence="2">
    <location>
        <begin position="52"/>
        <end position="128"/>
    </location>
</feature>
<feature type="region of interest" description="Disordered" evidence="2">
    <location>
        <begin position="1"/>
        <end position="34"/>
    </location>
</feature>
<evidence type="ECO:0000256" key="2">
    <source>
        <dbReference type="SAM" id="MobiDB-lite"/>
    </source>
</evidence>
<dbReference type="Gene3D" id="2.40.50.40">
    <property type="match status" value="2"/>
</dbReference>
<feature type="domain" description="Chromo" evidence="3">
    <location>
        <begin position="162"/>
        <end position="244"/>
    </location>
</feature>